<organism evidence="2 3">
    <name type="scientific">Sandaracinobacter neustonicus</name>
    <dbReference type="NCBI Taxonomy" id="1715348"/>
    <lineage>
        <taxon>Bacteria</taxon>
        <taxon>Pseudomonadati</taxon>
        <taxon>Pseudomonadota</taxon>
        <taxon>Alphaproteobacteria</taxon>
        <taxon>Sphingomonadales</taxon>
        <taxon>Sphingosinicellaceae</taxon>
        <taxon>Sandaracinobacter</taxon>
    </lineage>
</organism>
<accession>A0A501XJ58</accession>
<gene>
    <name evidence="2" type="ORF">FJQ54_10435</name>
</gene>
<evidence type="ECO:0000259" key="1">
    <source>
        <dbReference type="Pfam" id="PF18870"/>
    </source>
</evidence>
<dbReference type="RefSeq" id="WP_140928365.1">
    <property type="nucleotide sequence ID" value="NZ_VFSU01000026.1"/>
</dbReference>
<name>A0A501XJ58_9SPHN</name>
<protein>
    <recommendedName>
        <fullName evidence="1">HEPN/RES N-terminal domain-containing protein</fullName>
    </recommendedName>
</protein>
<comment type="caution">
    <text evidence="2">The sequence shown here is derived from an EMBL/GenBank/DDBJ whole genome shotgun (WGS) entry which is preliminary data.</text>
</comment>
<evidence type="ECO:0000313" key="3">
    <source>
        <dbReference type="Proteomes" id="UP000319897"/>
    </source>
</evidence>
<dbReference type="Proteomes" id="UP000319897">
    <property type="component" value="Unassembled WGS sequence"/>
</dbReference>
<dbReference type="AlphaFoldDB" id="A0A501XJ58"/>
<feature type="domain" description="HEPN/RES N-terminal" evidence="1">
    <location>
        <begin position="4"/>
        <end position="104"/>
    </location>
</feature>
<reference evidence="2 3" key="1">
    <citation type="submission" date="2019-06" db="EMBL/GenBank/DDBJ databases">
        <authorList>
            <person name="Lee I."/>
            <person name="Jang G.I."/>
            <person name="Hwang C.Y."/>
        </authorList>
    </citation>
    <scope>NUCLEOTIDE SEQUENCE [LARGE SCALE GENOMIC DNA]</scope>
    <source>
        <strain evidence="2 3">PAMC 28131</strain>
    </source>
</reference>
<dbReference type="OrthoDB" id="648213at2"/>
<evidence type="ECO:0000313" key="2">
    <source>
        <dbReference type="EMBL" id="TPE60429.1"/>
    </source>
</evidence>
<sequence>MLPQIELEYASADQSLPNDPETGERMFPEDEFDTSDLVETYLELELPNDSKGMLVADIVGAMPEQDWCLVYPLSTGDDEAIGNSWDEFKSIVKHRRRFFFLQHRDSNLEYGVSRGEAAYNIPDLLERIGRFASDHGLISRLNAGSRWLRVQEMGEDEHNFGPRRMGPPPFELANCPTV</sequence>
<proteinExistence type="predicted"/>
<dbReference type="Pfam" id="PF18870">
    <property type="entry name" value="HEPN_RES_NTD1"/>
    <property type="match status" value="1"/>
</dbReference>
<dbReference type="EMBL" id="VFSU01000026">
    <property type="protein sequence ID" value="TPE60429.1"/>
    <property type="molecule type" value="Genomic_DNA"/>
</dbReference>
<dbReference type="InterPro" id="IPR041206">
    <property type="entry name" value="HEPN/RES_NTD1"/>
</dbReference>
<keyword evidence="3" id="KW-1185">Reference proteome</keyword>